<dbReference type="GO" id="GO:0006432">
    <property type="term" value="P:phenylalanyl-tRNA aminoacylation"/>
    <property type="evidence" value="ECO:0007669"/>
    <property type="project" value="InterPro"/>
</dbReference>
<dbReference type="FunFam" id="3.30.70.380:FF:000001">
    <property type="entry name" value="Phenylalanine--tRNA ligase beta subunit"/>
    <property type="match status" value="1"/>
</dbReference>
<dbReference type="Gene3D" id="3.30.56.10">
    <property type="match status" value="2"/>
</dbReference>
<dbReference type="SUPFAM" id="SSF50249">
    <property type="entry name" value="Nucleic acid-binding proteins"/>
    <property type="match status" value="1"/>
</dbReference>
<dbReference type="EC" id="6.1.1.20" evidence="5"/>
<dbReference type="Gene3D" id="3.30.70.380">
    <property type="entry name" value="Ferrodoxin-fold anticodon-binding domain"/>
    <property type="match status" value="1"/>
</dbReference>
<dbReference type="SUPFAM" id="SSF46955">
    <property type="entry name" value="Putative DNA-binding domain"/>
    <property type="match status" value="1"/>
</dbReference>
<comment type="caution">
    <text evidence="23">The sequence shown here is derived from an EMBL/GenBank/DDBJ whole genome shotgun (WGS) entry which is preliminary data.</text>
</comment>
<name>A0A2M6WNW0_9BACT</name>
<feature type="non-terminal residue" evidence="23">
    <location>
        <position position="1"/>
    </location>
</feature>
<dbReference type="Gene3D" id="3.50.40.10">
    <property type="entry name" value="Phenylalanyl-trna Synthetase, Chain B, domain 3"/>
    <property type="match status" value="1"/>
</dbReference>
<dbReference type="PANTHER" id="PTHR10947">
    <property type="entry name" value="PHENYLALANYL-TRNA SYNTHETASE BETA CHAIN AND LEUCINE-RICH REPEAT-CONTAINING PROTEIN 47"/>
    <property type="match status" value="1"/>
</dbReference>
<evidence type="ECO:0000256" key="19">
    <source>
        <dbReference type="PROSITE-ProRule" id="PRU00209"/>
    </source>
</evidence>
<dbReference type="PANTHER" id="PTHR10947:SF0">
    <property type="entry name" value="PHENYLALANINE--TRNA LIGASE BETA SUBUNIT"/>
    <property type="match status" value="1"/>
</dbReference>
<evidence type="ECO:0000256" key="9">
    <source>
        <dbReference type="ARBA" id="ARBA00022598"/>
    </source>
</evidence>
<organism evidence="23 24">
    <name type="scientific">Candidatus Falkowbacteria bacterium CG10_big_fil_rev_8_21_14_0_10_39_9</name>
    <dbReference type="NCBI Taxonomy" id="1974566"/>
    <lineage>
        <taxon>Bacteria</taxon>
        <taxon>Candidatus Falkowiibacteriota</taxon>
    </lineage>
</organism>
<dbReference type="InterPro" id="IPR002547">
    <property type="entry name" value="tRNA-bd_dom"/>
</dbReference>
<dbReference type="Gene3D" id="3.30.930.10">
    <property type="entry name" value="Bira Bifunctional Protein, Domain 2"/>
    <property type="match status" value="1"/>
</dbReference>
<evidence type="ECO:0000256" key="14">
    <source>
        <dbReference type="ARBA" id="ARBA00022884"/>
    </source>
</evidence>
<dbReference type="GO" id="GO:0004826">
    <property type="term" value="F:phenylalanine-tRNA ligase activity"/>
    <property type="evidence" value="ECO:0007669"/>
    <property type="project" value="UniProtKB-EC"/>
</dbReference>
<dbReference type="InterPro" id="IPR005121">
    <property type="entry name" value="Fdx_antiC-bd"/>
</dbReference>
<evidence type="ECO:0000259" key="21">
    <source>
        <dbReference type="PROSITE" id="PS51447"/>
    </source>
</evidence>
<evidence type="ECO:0000259" key="22">
    <source>
        <dbReference type="PROSITE" id="PS51483"/>
    </source>
</evidence>
<dbReference type="EMBL" id="PFAQ01000050">
    <property type="protein sequence ID" value="PIT94460.1"/>
    <property type="molecule type" value="Genomic_DNA"/>
</dbReference>
<dbReference type="InterPro" id="IPR012340">
    <property type="entry name" value="NA-bd_OB-fold"/>
</dbReference>
<evidence type="ECO:0000256" key="4">
    <source>
        <dbReference type="ARBA" id="ARBA00011209"/>
    </source>
</evidence>
<keyword evidence="7" id="KW-0963">Cytoplasm</keyword>
<dbReference type="NCBIfam" id="TIGR00472">
    <property type="entry name" value="pheT_bact"/>
    <property type="match status" value="1"/>
</dbReference>
<sequence length="720" mass="80542">PNGVEIKETEIRGEKSQGMICAEDELGLGHSHEGIMIIDKGKPGQSFASYLKLDDIIIEVDNKSLSNRPDLWGHHGLAREISAILNTKLKEIDFSDISLGATVQKKGKEVSELKPLDIKIENYNLCPRYMAIKLDGIEIKESPSWLQERLIAVGLKPINNIVDITNYVMLDLGQPLHAFEAKNIAKIVVRSAKKDEMIKTLDDKDRKLEDGQLLITDGQKAIAIAGIMGSADSAISPETKTIIIESANFDAATIRQGSTKLGLRTDASMRYEKALDPLLTENALKMAVKMIQKDNKKVTIASGLSDLHQEFKIVPEIAFDLGWLDKIVGQEIPAAKSKEILNNLSFILTPTGKDQEGKETFSVKVPSNRATKDISIKEDLAEEVMRLYGYNNLSAKLPLVAMEVPTKNEEIILEHRIQTILAQESKLTEAYNYSFTSEDELKKLNLDFTNYIKLVNPISKQHTLLRQNLLPGLIGNVRTNQYRYDSLGLFEIGSVFLNVFGNLKKNSHSEERLPYQEKQVGIILAGDKNEIFGAAKSIVSNLIYSLISPQMETSFMPTDAHIGYSDKELKAGINVLGKNIGTIAKVSENIAKSNGLKKIVAMVELSFNELLKLAKNYGYKQYHATPKYPPMVRDLAFVIDAKILYNDIREALKNFNELITSVELFDVYSGDKLGQNKKNLAFHIIYQSNDRTLTAEEIDTIQTELINHLQSKFEAQIRNF</sequence>
<keyword evidence="8 19" id="KW-0820">tRNA-binding</keyword>
<dbReference type="InterPro" id="IPR045060">
    <property type="entry name" value="Phe-tRNA-ligase_IIc_bsu"/>
</dbReference>
<dbReference type="Pfam" id="PF03147">
    <property type="entry name" value="FDX-ACB"/>
    <property type="match status" value="1"/>
</dbReference>
<dbReference type="InterPro" id="IPR005146">
    <property type="entry name" value="B3/B4_tRNA-bd"/>
</dbReference>
<evidence type="ECO:0000256" key="15">
    <source>
        <dbReference type="ARBA" id="ARBA00022917"/>
    </source>
</evidence>
<dbReference type="InterPro" id="IPR005147">
    <property type="entry name" value="tRNA_synthase_B5-dom"/>
</dbReference>
<evidence type="ECO:0000256" key="12">
    <source>
        <dbReference type="ARBA" id="ARBA00022840"/>
    </source>
</evidence>
<keyword evidence="13" id="KW-0460">Magnesium</keyword>
<evidence type="ECO:0000256" key="10">
    <source>
        <dbReference type="ARBA" id="ARBA00022723"/>
    </source>
</evidence>
<evidence type="ECO:0000256" key="7">
    <source>
        <dbReference type="ARBA" id="ARBA00022490"/>
    </source>
</evidence>
<dbReference type="GO" id="GO:0009328">
    <property type="term" value="C:phenylalanine-tRNA ligase complex"/>
    <property type="evidence" value="ECO:0007669"/>
    <property type="project" value="TreeGrafter"/>
</dbReference>
<dbReference type="Proteomes" id="UP000228900">
    <property type="component" value="Unassembled WGS sequence"/>
</dbReference>
<dbReference type="Pfam" id="PF03483">
    <property type="entry name" value="B3_4"/>
    <property type="match status" value="1"/>
</dbReference>
<dbReference type="SUPFAM" id="SSF56037">
    <property type="entry name" value="PheT/TilS domain"/>
    <property type="match status" value="1"/>
</dbReference>
<evidence type="ECO:0000313" key="24">
    <source>
        <dbReference type="Proteomes" id="UP000228900"/>
    </source>
</evidence>
<dbReference type="SMART" id="SM00874">
    <property type="entry name" value="B5"/>
    <property type="match status" value="1"/>
</dbReference>
<evidence type="ECO:0000256" key="18">
    <source>
        <dbReference type="ARBA" id="ARBA00049255"/>
    </source>
</evidence>
<comment type="similarity">
    <text evidence="3">Belongs to the phenylalanyl-tRNA synthetase beta subunit family. Type 1 subfamily.</text>
</comment>
<dbReference type="HAMAP" id="MF_00283">
    <property type="entry name" value="Phe_tRNA_synth_beta1"/>
    <property type="match status" value="1"/>
</dbReference>
<dbReference type="InterPro" id="IPR004532">
    <property type="entry name" value="Phe-tRNA-ligase_IIc_bsu_bact"/>
</dbReference>
<dbReference type="PROSITE" id="PS51447">
    <property type="entry name" value="FDX_ACB"/>
    <property type="match status" value="1"/>
</dbReference>
<evidence type="ECO:0000256" key="1">
    <source>
        <dbReference type="ARBA" id="ARBA00001946"/>
    </source>
</evidence>
<evidence type="ECO:0000256" key="3">
    <source>
        <dbReference type="ARBA" id="ARBA00008653"/>
    </source>
</evidence>
<evidence type="ECO:0000259" key="20">
    <source>
        <dbReference type="PROSITE" id="PS50886"/>
    </source>
</evidence>
<feature type="domain" description="B5" evidence="22">
    <location>
        <begin position="312"/>
        <end position="395"/>
    </location>
</feature>
<keyword evidence="14 19" id="KW-0694">RNA-binding</keyword>
<comment type="subcellular location">
    <subcellularLocation>
        <location evidence="2">Cytoplasm</location>
    </subcellularLocation>
</comment>
<gene>
    <name evidence="23" type="primary">pheT</name>
    <name evidence="23" type="ORF">COT98_03530</name>
</gene>
<evidence type="ECO:0000256" key="16">
    <source>
        <dbReference type="ARBA" id="ARBA00023146"/>
    </source>
</evidence>
<evidence type="ECO:0000256" key="17">
    <source>
        <dbReference type="ARBA" id="ARBA00033189"/>
    </source>
</evidence>
<dbReference type="AlphaFoldDB" id="A0A2M6WNW0"/>
<evidence type="ECO:0000256" key="11">
    <source>
        <dbReference type="ARBA" id="ARBA00022741"/>
    </source>
</evidence>
<keyword evidence="16" id="KW-0030">Aminoacyl-tRNA synthetase</keyword>
<dbReference type="InterPro" id="IPR036690">
    <property type="entry name" value="Fdx_antiC-bd_sf"/>
</dbReference>
<dbReference type="SMART" id="SM00873">
    <property type="entry name" value="B3_4"/>
    <property type="match status" value="1"/>
</dbReference>
<evidence type="ECO:0000256" key="5">
    <source>
        <dbReference type="ARBA" id="ARBA00012814"/>
    </source>
</evidence>
<reference evidence="24" key="1">
    <citation type="submission" date="2017-09" db="EMBL/GenBank/DDBJ databases">
        <title>Depth-based differentiation of microbial function through sediment-hosted aquifers and enrichment of novel symbionts in the deep terrestrial subsurface.</title>
        <authorList>
            <person name="Probst A.J."/>
            <person name="Ladd B."/>
            <person name="Jarett J.K."/>
            <person name="Geller-Mcgrath D.E."/>
            <person name="Sieber C.M.K."/>
            <person name="Emerson J.B."/>
            <person name="Anantharaman K."/>
            <person name="Thomas B.C."/>
            <person name="Malmstrom R."/>
            <person name="Stieglmeier M."/>
            <person name="Klingl A."/>
            <person name="Woyke T."/>
            <person name="Ryan C.M."/>
            <person name="Banfield J.F."/>
        </authorList>
    </citation>
    <scope>NUCLEOTIDE SEQUENCE [LARGE SCALE GENOMIC DNA]</scope>
</reference>
<dbReference type="Pfam" id="PF03484">
    <property type="entry name" value="B5"/>
    <property type="match status" value="1"/>
</dbReference>
<evidence type="ECO:0000256" key="8">
    <source>
        <dbReference type="ARBA" id="ARBA00022555"/>
    </source>
</evidence>
<feature type="domain" description="TRNA-binding" evidence="20">
    <location>
        <begin position="1"/>
        <end position="48"/>
    </location>
</feature>
<dbReference type="SUPFAM" id="SSF55681">
    <property type="entry name" value="Class II aaRS and biotin synthetases"/>
    <property type="match status" value="1"/>
</dbReference>
<dbReference type="Gene3D" id="2.40.50.140">
    <property type="entry name" value="Nucleic acid-binding proteins"/>
    <property type="match status" value="1"/>
</dbReference>
<keyword evidence="15" id="KW-0648">Protein biosynthesis</keyword>
<dbReference type="GO" id="GO:0000287">
    <property type="term" value="F:magnesium ion binding"/>
    <property type="evidence" value="ECO:0007669"/>
    <property type="project" value="InterPro"/>
</dbReference>
<evidence type="ECO:0000256" key="6">
    <source>
        <dbReference type="ARBA" id="ARBA00017032"/>
    </source>
</evidence>
<evidence type="ECO:0000256" key="2">
    <source>
        <dbReference type="ARBA" id="ARBA00004496"/>
    </source>
</evidence>
<comment type="cofactor">
    <cofactor evidence="1">
        <name>Mg(2+)</name>
        <dbReference type="ChEBI" id="CHEBI:18420"/>
    </cofactor>
</comment>
<evidence type="ECO:0000256" key="13">
    <source>
        <dbReference type="ARBA" id="ARBA00022842"/>
    </source>
</evidence>
<dbReference type="GO" id="GO:0005524">
    <property type="term" value="F:ATP binding"/>
    <property type="evidence" value="ECO:0007669"/>
    <property type="project" value="UniProtKB-KW"/>
</dbReference>
<dbReference type="SUPFAM" id="SSF54991">
    <property type="entry name" value="Anticodon-binding domain of PheRS"/>
    <property type="match status" value="1"/>
</dbReference>
<keyword evidence="10" id="KW-0479">Metal-binding</keyword>
<proteinExistence type="inferred from homology"/>
<keyword evidence="12" id="KW-0067">ATP-binding</keyword>
<feature type="domain" description="FDX-ACB" evidence="21">
    <location>
        <begin position="626"/>
        <end position="718"/>
    </location>
</feature>
<dbReference type="InterPro" id="IPR020825">
    <property type="entry name" value="Phe-tRNA_synthase-like_B3/B4"/>
</dbReference>
<keyword evidence="11" id="KW-0547">Nucleotide-binding</keyword>
<protein>
    <recommendedName>
        <fullName evidence="6">Phenylalanine--tRNA ligase beta subunit</fullName>
        <ecNumber evidence="5">6.1.1.20</ecNumber>
    </recommendedName>
    <alternativeName>
        <fullName evidence="17">Phenylalanyl-tRNA synthetase beta subunit</fullName>
    </alternativeName>
</protein>
<dbReference type="PROSITE" id="PS51483">
    <property type="entry name" value="B5"/>
    <property type="match status" value="1"/>
</dbReference>
<comment type="catalytic activity">
    <reaction evidence="18">
        <text>tRNA(Phe) + L-phenylalanine + ATP = L-phenylalanyl-tRNA(Phe) + AMP + diphosphate + H(+)</text>
        <dbReference type="Rhea" id="RHEA:19413"/>
        <dbReference type="Rhea" id="RHEA-COMP:9668"/>
        <dbReference type="Rhea" id="RHEA-COMP:9699"/>
        <dbReference type="ChEBI" id="CHEBI:15378"/>
        <dbReference type="ChEBI" id="CHEBI:30616"/>
        <dbReference type="ChEBI" id="CHEBI:33019"/>
        <dbReference type="ChEBI" id="CHEBI:58095"/>
        <dbReference type="ChEBI" id="CHEBI:78442"/>
        <dbReference type="ChEBI" id="CHEBI:78531"/>
        <dbReference type="ChEBI" id="CHEBI:456215"/>
        <dbReference type="EC" id="6.1.1.20"/>
    </reaction>
</comment>
<dbReference type="InterPro" id="IPR041616">
    <property type="entry name" value="PheRS_beta_core"/>
</dbReference>
<dbReference type="PROSITE" id="PS50886">
    <property type="entry name" value="TRBD"/>
    <property type="match status" value="1"/>
</dbReference>
<keyword evidence="9 23" id="KW-0436">Ligase</keyword>
<evidence type="ECO:0000313" key="23">
    <source>
        <dbReference type="EMBL" id="PIT94460.1"/>
    </source>
</evidence>
<comment type="subunit">
    <text evidence="4">Tetramer of two alpha and two beta subunits.</text>
</comment>
<dbReference type="InterPro" id="IPR009061">
    <property type="entry name" value="DNA-bd_dom_put_sf"/>
</dbReference>
<accession>A0A2M6WNW0</accession>
<dbReference type="Pfam" id="PF17759">
    <property type="entry name" value="tRNA_synthFbeta"/>
    <property type="match status" value="1"/>
</dbReference>
<dbReference type="GO" id="GO:0000049">
    <property type="term" value="F:tRNA binding"/>
    <property type="evidence" value="ECO:0007669"/>
    <property type="project" value="UniProtKB-UniRule"/>
</dbReference>
<dbReference type="SMART" id="SM00896">
    <property type="entry name" value="FDX-ACB"/>
    <property type="match status" value="1"/>
</dbReference>
<dbReference type="InterPro" id="IPR045864">
    <property type="entry name" value="aa-tRNA-synth_II/BPL/LPL"/>
</dbReference>